<evidence type="ECO:0000313" key="3">
    <source>
        <dbReference type="Proteomes" id="UP001064896"/>
    </source>
</evidence>
<dbReference type="Pfam" id="PF02844">
    <property type="entry name" value="GARS_N"/>
    <property type="match status" value="1"/>
</dbReference>
<keyword evidence="3" id="KW-1185">Reference proteome</keyword>
<proteinExistence type="predicted"/>
<dbReference type="Gene3D" id="3.40.50.20">
    <property type="match status" value="1"/>
</dbReference>
<organism evidence="2 3">
    <name type="scientific">Pseudomonas solani</name>
    <dbReference type="NCBI Taxonomy" id="2731552"/>
    <lineage>
        <taxon>Bacteria</taxon>
        <taxon>Pseudomonadati</taxon>
        <taxon>Pseudomonadota</taxon>
        <taxon>Gammaproteobacteria</taxon>
        <taxon>Pseudomonadales</taxon>
        <taxon>Pseudomonadaceae</taxon>
        <taxon>Pseudomonas</taxon>
    </lineage>
</organism>
<dbReference type="SUPFAM" id="SSF52440">
    <property type="entry name" value="PreATP-grasp domain"/>
    <property type="match status" value="1"/>
</dbReference>
<dbReference type="InterPro" id="IPR020562">
    <property type="entry name" value="PRibGlycinamide_synth_N"/>
</dbReference>
<gene>
    <name evidence="2" type="ORF">PSm6_13770</name>
</gene>
<reference evidence="2" key="1">
    <citation type="submission" date="2020-05" db="EMBL/GenBank/DDBJ databases">
        <title>Complete genome sequence of Pseudomonas sp. Sm006.</title>
        <authorList>
            <person name="Takeuchi K."/>
            <person name="Someya N."/>
        </authorList>
    </citation>
    <scope>NUCLEOTIDE SEQUENCE</scope>
    <source>
        <strain evidence="2">Sm006</strain>
    </source>
</reference>
<feature type="domain" description="Phosphoribosylglycinamide synthetase N-terminal" evidence="1">
    <location>
        <begin position="1"/>
        <end position="74"/>
    </location>
</feature>
<dbReference type="PANTHER" id="PTHR43472">
    <property type="entry name" value="PHOSPHORIBOSYLAMINE--GLYCINE LIGASE"/>
    <property type="match status" value="1"/>
</dbReference>
<dbReference type="InterPro" id="IPR016185">
    <property type="entry name" value="PreATP-grasp_dom_sf"/>
</dbReference>
<dbReference type="EMBL" id="AP023081">
    <property type="protein sequence ID" value="BCD84970.1"/>
    <property type="molecule type" value="Genomic_DNA"/>
</dbReference>
<dbReference type="Proteomes" id="UP001064896">
    <property type="component" value="Chromosome"/>
</dbReference>
<evidence type="ECO:0000313" key="2">
    <source>
        <dbReference type="EMBL" id="BCD84970.1"/>
    </source>
</evidence>
<evidence type="ECO:0000259" key="1">
    <source>
        <dbReference type="Pfam" id="PF02844"/>
    </source>
</evidence>
<protein>
    <recommendedName>
        <fullName evidence="1">Phosphoribosylglycinamide synthetase N-terminal domain-containing protein</fullName>
    </recommendedName>
</protein>
<sequence length="75" mass="7853">MNVLIIGSGGREHALAWKVAQDPRVAKVFVAPGNAGTATEAKCENVAIDVLAIEQLADFAAQNVQLTIVGPEAPW</sequence>
<name>A0ABM7L5Z3_9PSED</name>
<accession>A0ABM7L5Z3</accession>
<dbReference type="InterPro" id="IPR000115">
    <property type="entry name" value="PRibGlycinamide_synth"/>
</dbReference>
<dbReference type="PANTHER" id="PTHR43472:SF1">
    <property type="entry name" value="PHOSPHORIBOSYLAMINE--GLYCINE LIGASE, CHLOROPLASTIC"/>
    <property type="match status" value="1"/>
</dbReference>